<accession>A0A9W7FVP9</accession>
<comment type="caution">
    <text evidence="1">The sequence shown here is derived from an EMBL/GenBank/DDBJ whole genome shotgun (WGS) entry which is preliminary data.</text>
</comment>
<dbReference type="OrthoDB" id="443915at2759"/>
<sequence length="861" mass="94603">MDKRKSEATIRWERKKLQMKKVVDALSKLSSARLDDITDVVTSCHILDSSPNSPLLAALHKWCGNSKDAVALKARLQGMWGRMRPPSNLDLHPLPPAGAPLTWFADQSRRSIPGRTKFTVDDFVPLLVDAVVCTGDGCEMKALRLTKPELLGKENRNAAEREEGEGGSESATVNTKVKATVRVDDVIYSIEKKLIQDGKQKVTKSELISYEVVAVDYNKGGIIGEPRWVPRSGKKVGGDLRAGPRVSLNLLSLYDTVVVRREIVNGFKKVTAFSISSPSVAGAYKILQTFAEEDEWKRDLNASTEIIQAEQRKLARVEGEKHYKDEKEAIKVASELLRAIPVAYVRDNKEVWLKIGRAMRAVSRDLMDQWATWSAGGAEMVYGRRNCLVEWGRFRPRTSYDGPTLVAARERERVTKEELERLENDDDAGEFDLFTAKKAVDRSRVEGVAKAEFQRVMFTDLLTKNGGGGEGALEVPSLTCDYSSPTDFEVMENVSPGSLVAAEARVGDFALLPDLNKNKTRGMGSGMGVDSMVLLQSRAEKQFLGKAVHKAVVRREKKNAELRWSKVLELSPIRHQVCVSCVPTATDPALKKWVDVGVLGNAWMFRQEEERKGGTLWRLPGGDMYWGLETLKEAVEDSCDLIHGRGGNGEDSADEVDDEDILREAATGLSTVIDDERGKEVKPALKLGLLKGTPESLALCWVPSGSKVSVSIANKSGAEWRSCYLGDQGGCKVAKLKEGTTYRFKVECKGRRSAFATYSTAPSAPSKPVGLEWLGGANKNRALKVKVCKTGGVMTRIEHCQYSVGGGKAGEWTMDGETKDETFVIKGLKVGGGVKVRTRFILRDGTIGVHSNVLDVGVVPV</sequence>
<dbReference type="Proteomes" id="UP001165082">
    <property type="component" value="Unassembled WGS sequence"/>
</dbReference>
<gene>
    <name evidence="1" type="ORF">TrRE_jg8996</name>
</gene>
<reference evidence="1" key="1">
    <citation type="submission" date="2022-07" db="EMBL/GenBank/DDBJ databases">
        <title>Genome analysis of Parmales, a sister group of diatoms, reveals the evolutionary specialization of diatoms from phago-mixotrophs to photoautotrophs.</title>
        <authorList>
            <person name="Ban H."/>
            <person name="Sato S."/>
            <person name="Yoshikawa S."/>
            <person name="Kazumasa Y."/>
            <person name="Nakamura Y."/>
            <person name="Ichinomiya M."/>
            <person name="Saitoh K."/>
            <person name="Sato N."/>
            <person name="Blanc-Mathieu R."/>
            <person name="Endo H."/>
            <person name="Kuwata A."/>
            <person name="Ogata H."/>
        </authorList>
    </citation>
    <scope>NUCLEOTIDE SEQUENCE</scope>
</reference>
<proteinExistence type="predicted"/>
<name>A0A9W7FVP9_9STRA</name>
<evidence type="ECO:0000313" key="1">
    <source>
        <dbReference type="EMBL" id="GMI20013.1"/>
    </source>
</evidence>
<evidence type="ECO:0000313" key="2">
    <source>
        <dbReference type="Proteomes" id="UP001165082"/>
    </source>
</evidence>
<dbReference type="SUPFAM" id="SSF49265">
    <property type="entry name" value="Fibronectin type III"/>
    <property type="match status" value="1"/>
</dbReference>
<dbReference type="InterPro" id="IPR036116">
    <property type="entry name" value="FN3_sf"/>
</dbReference>
<dbReference type="InterPro" id="IPR003961">
    <property type="entry name" value="FN3_dom"/>
</dbReference>
<dbReference type="EMBL" id="BRXZ01008028">
    <property type="protein sequence ID" value="GMI20013.1"/>
    <property type="molecule type" value="Genomic_DNA"/>
</dbReference>
<keyword evidence="2" id="KW-1185">Reference proteome</keyword>
<organism evidence="1 2">
    <name type="scientific">Triparma retinervis</name>
    <dbReference type="NCBI Taxonomy" id="2557542"/>
    <lineage>
        <taxon>Eukaryota</taxon>
        <taxon>Sar</taxon>
        <taxon>Stramenopiles</taxon>
        <taxon>Ochrophyta</taxon>
        <taxon>Bolidophyceae</taxon>
        <taxon>Parmales</taxon>
        <taxon>Triparmaceae</taxon>
        <taxon>Triparma</taxon>
    </lineage>
</organism>
<feature type="non-terminal residue" evidence="1">
    <location>
        <position position="861"/>
    </location>
</feature>
<protein>
    <submittedName>
        <fullName evidence="1">Uncharacterized protein</fullName>
    </submittedName>
</protein>
<dbReference type="CDD" id="cd00063">
    <property type="entry name" value="FN3"/>
    <property type="match status" value="1"/>
</dbReference>
<dbReference type="AlphaFoldDB" id="A0A9W7FVP9"/>